<dbReference type="EMBL" id="CAKXAJ010025907">
    <property type="protein sequence ID" value="CAH2245476.1"/>
    <property type="molecule type" value="Genomic_DNA"/>
</dbReference>
<dbReference type="AlphaFoldDB" id="A0A8S4S5Z8"/>
<dbReference type="Proteomes" id="UP000838756">
    <property type="component" value="Unassembled WGS sequence"/>
</dbReference>
<protein>
    <submittedName>
        <fullName evidence="2">Jg8720 protein</fullName>
    </submittedName>
</protein>
<evidence type="ECO:0000256" key="1">
    <source>
        <dbReference type="SAM" id="MobiDB-lite"/>
    </source>
</evidence>
<comment type="caution">
    <text evidence="2">The sequence shown here is derived from an EMBL/GenBank/DDBJ whole genome shotgun (WGS) entry which is preliminary data.</text>
</comment>
<reference evidence="2" key="1">
    <citation type="submission" date="2022-03" db="EMBL/GenBank/DDBJ databases">
        <authorList>
            <person name="Lindestad O."/>
        </authorList>
    </citation>
    <scope>NUCLEOTIDE SEQUENCE</scope>
</reference>
<evidence type="ECO:0000313" key="3">
    <source>
        <dbReference type="Proteomes" id="UP000838756"/>
    </source>
</evidence>
<gene>
    <name evidence="2" type="primary">jg8720</name>
    <name evidence="2" type="ORF">PAEG_LOCUS21107</name>
</gene>
<organism evidence="2 3">
    <name type="scientific">Pararge aegeria aegeria</name>
    <dbReference type="NCBI Taxonomy" id="348720"/>
    <lineage>
        <taxon>Eukaryota</taxon>
        <taxon>Metazoa</taxon>
        <taxon>Ecdysozoa</taxon>
        <taxon>Arthropoda</taxon>
        <taxon>Hexapoda</taxon>
        <taxon>Insecta</taxon>
        <taxon>Pterygota</taxon>
        <taxon>Neoptera</taxon>
        <taxon>Endopterygota</taxon>
        <taxon>Lepidoptera</taxon>
        <taxon>Glossata</taxon>
        <taxon>Ditrysia</taxon>
        <taxon>Papilionoidea</taxon>
        <taxon>Nymphalidae</taxon>
        <taxon>Satyrinae</taxon>
        <taxon>Satyrini</taxon>
        <taxon>Parargina</taxon>
        <taxon>Pararge</taxon>
    </lineage>
</organism>
<name>A0A8S4S5Z8_9NEOP</name>
<accession>A0A8S4S5Z8</accession>
<feature type="region of interest" description="Disordered" evidence="1">
    <location>
        <begin position="1"/>
        <end position="32"/>
    </location>
</feature>
<keyword evidence="3" id="KW-1185">Reference proteome</keyword>
<sequence>MVASYSKSKPKVPRRVIPPSGQSRHIFPPLGDPMLTSQRPTSCRGGACVDLCTSSHTKRAVLPTSRNLKQGYTKLKTSLTPYYINKDLCPAWGHV</sequence>
<proteinExistence type="predicted"/>
<evidence type="ECO:0000313" key="2">
    <source>
        <dbReference type="EMBL" id="CAH2245476.1"/>
    </source>
</evidence>